<protein>
    <recommendedName>
        <fullName evidence="7 10">Leishmanolysin-like peptidase</fullName>
        <ecNumber evidence="10">3.4.24.-</ecNumber>
    </recommendedName>
</protein>
<evidence type="ECO:0000256" key="1">
    <source>
        <dbReference type="ARBA" id="ARBA00005860"/>
    </source>
</evidence>
<feature type="binding site" evidence="9">
    <location>
        <position position="366"/>
    </location>
    <ligand>
        <name>Zn(2+)</name>
        <dbReference type="ChEBI" id="CHEBI:29105"/>
        <note>catalytic</note>
    </ligand>
</feature>
<keyword evidence="11" id="KW-1133">Transmembrane helix</keyword>
<dbReference type="InterPro" id="IPR001577">
    <property type="entry name" value="Peptidase_M8"/>
</dbReference>
<dbReference type="Gene3D" id="3.10.170.20">
    <property type="match status" value="1"/>
</dbReference>
<feature type="transmembrane region" description="Helical" evidence="11">
    <location>
        <begin position="745"/>
        <end position="768"/>
    </location>
</feature>
<dbReference type="GO" id="GO:0006508">
    <property type="term" value="P:proteolysis"/>
    <property type="evidence" value="ECO:0007669"/>
    <property type="project" value="UniProtKB-KW"/>
</dbReference>
<evidence type="ECO:0000256" key="3">
    <source>
        <dbReference type="ARBA" id="ARBA00022723"/>
    </source>
</evidence>
<dbReference type="PANTHER" id="PTHR10942:SF0">
    <property type="entry name" value="LEISHMANOLYSIN-LIKE PEPTIDASE"/>
    <property type="match status" value="1"/>
</dbReference>
<feature type="binding site" evidence="9">
    <location>
        <position position="256"/>
    </location>
    <ligand>
        <name>Zn(2+)</name>
        <dbReference type="ChEBI" id="CHEBI:29105"/>
        <note>catalytic</note>
    </ligand>
</feature>
<evidence type="ECO:0000256" key="2">
    <source>
        <dbReference type="ARBA" id="ARBA00022670"/>
    </source>
</evidence>
<evidence type="ECO:0000256" key="10">
    <source>
        <dbReference type="RuleBase" id="RU366077"/>
    </source>
</evidence>
<dbReference type="FunFam" id="3.90.132.10:FF:000001">
    <property type="entry name" value="leishmanolysin-like peptidase isoform X2"/>
    <property type="match status" value="1"/>
</dbReference>
<dbReference type="WBParaSite" id="SMTH1_82030.8">
    <property type="protein sequence ID" value="SMTH1_82030.8"/>
    <property type="gene ID" value="SMTH1_82030"/>
</dbReference>
<accession>A0AA85BWP9</accession>
<evidence type="ECO:0000256" key="6">
    <source>
        <dbReference type="ARBA" id="ARBA00023049"/>
    </source>
</evidence>
<evidence type="ECO:0000256" key="8">
    <source>
        <dbReference type="PIRSR" id="PIRSR601577-1"/>
    </source>
</evidence>
<sequence length="769" mass="87159">MWKIKDIILLPIFGVHLIISGLKSDRFSTMCHHGMINHSEVVTHVVSSNVQKLIRRNAQTELRIHTHYDRSIKSLKNFQDIKRDVIEVAIEFWENVLLLRQSHTVPSRLTLDRVCVDGATKLMTFDNQLLTFCVNGCVEWTKCGPINIPVSHLNVKSLFYLLKIFTCFYQQCRFIYNGTSMISGHKGEGIYRANFILYISSLRTHRCNTAKVLGYAAHCQLEANTDRPMAGYINFCPDTLSNEYNDKMRSLFVATHEILHSLGFSTSLFAFYRDKQNRPLTPRDPITFKPALGWYSGKNGQVYQWSDNVVRTVNRTWLSAFGTFKKLAHIVVLPTVVRIARSFYNCPNLDGVELEDEDDAGVYLTHWEKRLLENDLMTATYTNSFRISPITLAMMEDTGWYIPNYALSQSFSWGRGRGCTFAIGSCLEYMLEQSRGGHPITPFCQQLTSSFHNKNNGLQVSCTPGEESYGFCNLIEYSKPLPDEYVYFVNTNFSTVTLNSEINLGTGTLTNQYPLVKLGGKIALANYCPYHQEIEWEDDVGKSIANTHCHASTNLKDPHHNFKLERFGMDSVCVEHSPNWHLINGDSLFVPPVEGAGCYTFRCSMTEGGLVLELAGGMSIPCEVPGELSEINACLTKQSLTVKGKLVCPDCRLLCPLSECPKIYSISQNNVTYLRSNYSNDRSSSFLYETNMFIPKSRTIQYSQLIVNETESIVENPLYIVENSKKTKGIVIQQAILPGACLVNIAYSSTSLTFSIFIYFVVFFQLFCL</sequence>
<keyword evidence="3 9" id="KW-0479">Metal-binding</keyword>
<keyword evidence="6 9" id="KW-0482">Metalloprotease</keyword>
<evidence type="ECO:0000256" key="5">
    <source>
        <dbReference type="ARBA" id="ARBA00022833"/>
    </source>
</evidence>
<evidence type="ECO:0000256" key="11">
    <source>
        <dbReference type="SAM" id="Phobius"/>
    </source>
</evidence>
<organism evidence="12 14">
    <name type="scientific">Schistosoma mattheei</name>
    <dbReference type="NCBI Taxonomy" id="31246"/>
    <lineage>
        <taxon>Eukaryota</taxon>
        <taxon>Metazoa</taxon>
        <taxon>Spiralia</taxon>
        <taxon>Lophotrochozoa</taxon>
        <taxon>Platyhelminthes</taxon>
        <taxon>Trematoda</taxon>
        <taxon>Digenea</taxon>
        <taxon>Strigeidida</taxon>
        <taxon>Schistosomatoidea</taxon>
        <taxon>Schistosomatidae</taxon>
        <taxon>Schistosoma</taxon>
    </lineage>
</organism>
<evidence type="ECO:0000313" key="12">
    <source>
        <dbReference type="Proteomes" id="UP000050791"/>
    </source>
</evidence>
<evidence type="ECO:0000313" key="14">
    <source>
        <dbReference type="WBParaSite" id="SMTH1_82030.8"/>
    </source>
</evidence>
<dbReference type="Gene3D" id="3.90.132.10">
    <property type="entry name" value="Leishmanolysin , domain 2"/>
    <property type="match status" value="1"/>
</dbReference>
<dbReference type="GO" id="GO:0016020">
    <property type="term" value="C:membrane"/>
    <property type="evidence" value="ECO:0007669"/>
    <property type="project" value="InterPro"/>
</dbReference>
<dbReference type="GO" id="GO:0005737">
    <property type="term" value="C:cytoplasm"/>
    <property type="evidence" value="ECO:0007669"/>
    <property type="project" value="TreeGrafter"/>
</dbReference>
<evidence type="ECO:0000256" key="9">
    <source>
        <dbReference type="PIRSR" id="PIRSR601577-2"/>
    </source>
</evidence>
<keyword evidence="4 10" id="KW-0378">Hydrolase</keyword>
<dbReference type="EC" id="3.4.24.-" evidence="10"/>
<keyword evidence="2 10" id="KW-0645">Protease</keyword>
<dbReference type="Proteomes" id="UP000050791">
    <property type="component" value="Unassembled WGS sequence"/>
</dbReference>
<reference evidence="13 14" key="1">
    <citation type="submission" date="2023-11" db="UniProtKB">
        <authorList>
            <consortium name="WormBaseParasite"/>
        </authorList>
    </citation>
    <scope>IDENTIFICATION</scope>
</reference>
<dbReference type="Gene3D" id="2.10.55.10">
    <property type="entry name" value="Leishmanolysin domain 3"/>
    <property type="match status" value="1"/>
</dbReference>
<keyword evidence="11" id="KW-0472">Membrane</keyword>
<evidence type="ECO:0000256" key="4">
    <source>
        <dbReference type="ARBA" id="ARBA00022801"/>
    </source>
</evidence>
<keyword evidence="11" id="KW-0812">Transmembrane</keyword>
<comment type="similarity">
    <text evidence="1 10">Belongs to the peptidase M8 family.</text>
</comment>
<dbReference type="Pfam" id="PF01457">
    <property type="entry name" value="Peptidase_M8"/>
    <property type="match status" value="1"/>
</dbReference>
<feature type="active site" evidence="8">
    <location>
        <position position="257"/>
    </location>
</feature>
<dbReference type="WBParaSite" id="SMTH1_82030.5">
    <property type="protein sequence ID" value="SMTH1_82030.5"/>
    <property type="gene ID" value="SMTH1_82030"/>
</dbReference>
<dbReference type="PANTHER" id="PTHR10942">
    <property type="entry name" value="LEISHMANOLYSIN-LIKE PEPTIDASE"/>
    <property type="match status" value="1"/>
</dbReference>
<name>A0AA85BWP9_9TREM</name>
<dbReference type="GO" id="GO:0004222">
    <property type="term" value="F:metalloendopeptidase activity"/>
    <property type="evidence" value="ECO:0007669"/>
    <property type="project" value="UniProtKB-UniRule"/>
</dbReference>
<dbReference type="GO" id="GO:0007155">
    <property type="term" value="P:cell adhesion"/>
    <property type="evidence" value="ECO:0007669"/>
    <property type="project" value="InterPro"/>
</dbReference>
<dbReference type="SUPFAM" id="SSF55486">
    <property type="entry name" value="Metalloproteases ('zincins'), catalytic domain"/>
    <property type="match status" value="1"/>
</dbReference>
<dbReference type="AlphaFoldDB" id="A0AA85BWP9"/>
<feature type="binding site" evidence="9">
    <location>
        <position position="260"/>
    </location>
    <ligand>
        <name>Zn(2+)</name>
        <dbReference type="ChEBI" id="CHEBI:29105"/>
        <note>catalytic</note>
    </ligand>
</feature>
<dbReference type="GO" id="GO:0046872">
    <property type="term" value="F:metal ion binding"/>
    <property type="evidence" value="ECO:0007669"/>
    <property type="project" value="UniProtKB-KW"/>
</dbReference>
<evidence type="ECO:0000313" key="13">
    <source>
        <dbReference type="WBParaSite" id="SMTH1_82030.5"/>
    </source>
</evidence>
<proteinExistence type="inferred from homology"/>
<evidence type="ECO:0000256" key="7">
    <source>
        <dbReference type="ARBA" id="ARBA00039717"/>
    </source>
</evidence>
<comment type="cofactor">
    <cofactor evidence="9 10">
        <name>Zn(2+)</name>
        <dbReference type="ChEBI" id="CHEBI:29105"/>
    </cofactor>
    <text evidence="9 10">Binds 1 zinc ion per subunit.</text>
</comment>
<keyword evidence="5 9" id="KW-0862">Zinc</keyword>